<dbReference type="Proteomes" id="UP000070444">
    <property type="component" value="Unassembled WGS sequence"/>
</dbReference>
<dbReference type="EMBL" id="KQ964570">
    <property type="protein sequence ID" value="KXN68583.1"/>
    <property type="molecule type" value="Genomic_DNA"/>
</dbReference>
<keyword evidence="2" id="KW-0808">Transferase</keyword>
<dbReference type="GO" id="GO:0016747">
    <property type="term" value="F:acyltransferase activity, transferring groups other than amino-acyl groups"/>
    <property type="evidence" value="ECO:0007669"/>
    <property type="project" value="InterPro"/>
</dbReference>
<dbReference type="AlphaFoldDB" id="A0A137P0I0"/>
<dbReference type="OrthoDB" id="329272at2759"/>
<evidence type="ECO:0000259" key="1">
    <source>
        <dbReference type="PROSITE" id="PS51186"/>
    </source>
</evidence>
<reference evidence="2 3" key="1">
    <citation type="journal article" date="2015" name="Genome Biol. Evol.">
        <title>Phylogenomic analyses indicate that early fungi evolved digesting cell walls of algal ancestors of land plants.</title>
        <authorList>
            <person name="Chang Y."/>
            <person name="Wang S."/>
            <person name="Sekimoto S."/>
            <person name="Aerts A.L."/>
            <person name="Choi C."/>
            <person name="Clum A."/>
            <person name="LaButti K.M."/>
            <person name="Lindquist E.A."/>
            <person name="Yee Ngan C."/>
            <person name="Ohm R.A."/>
            <person name="Salamov A.A."/>
            <person name="Grigoriev I.V."/>
            <person name="Spatafora J.W."/>
            <person name="Berbee M.L."/>
        </authorList>
    </citation>
    <scope>NUCLEOTIDE SEQUENCE [LARGE SCALE GENOMIC DNA]</scope>
    <source>
        <strain evidence="2 3">NRRL 28638</strain>
    </source>
</reference>
<sequence length="146" mass="16960">MNSEITVKECQTVEELLSNLELLKQLIPELTEESVRASFANQTLKRDYKVFFAVFRNKVVGLISFKSEQMLLCIDQKWAIVDEIVVDKDCRNQGIGKILLDYLCKHLKENDYKHILVLSGDDVKQAHNFYAKYGMQKIGVFFKHDL</sequence>
<evidence type="ECO:0000313" key="3">
    <source>
        <dbReference type="Proteomes" id="UP000070444"/>
    </source>
</evidence>
<dbReference type="Pfam" id="PF00583">
    <property type="entry name" value="Acetyltransf_1"/>
    <property type="match status" value="1"/>
</dbReference>
<gene>
    <name evidence="2" type="ORF">CONCODRAFT_72167</name>
</gene>
<proteinExistence type="predicted"/>
<protein>
    <submittedName>
        <fullName evidence="2">Acyl-CoA N-acyltransferase</fullName>
    </submittedName>
</protein>
<evidence type="ECO:0000313" key="2">
    <source>
        <dbReference type="EMBL" id="KXN68583.1"/>
    </source>
</evidence>
<dbReference type="SUPFAM" id="SSF55729">
    <property type="entry name" value="Acyl-CoA N-acyltransferases (Nat)"/>
    <property type="match status" value="1"/>
</dbReference>
<dbReference type="InterPro" id="IPR000182">
    <property type="entry name" value="GNAT_dom"/>
</dbReference>
<accession>A0A137P0I0</accession>
<feature type="domain" description="N-acetyltransferase" evidence="1">
    <location>
        <begin position="5"/>
        <end position="146"/>
    </location>
</feature>
<organism evidence="2 3">
    <name type="scientific">Conidiobolus coronatus (strain ATCC 28846 / CBS 209.66 / NRRL 28638)</name>
    <name type="common">Delacroixia coronata</name>
    <dbReference type="NCBI Taxonomy" id="796925"/>
    <lineage>
        <taxon>Eukaryota</taxon>
        <taxon>Fungi</taxon>
        <taxon>Fungi incertae sedis</taxon>
        <taxon>Zoopagomycota</taxon>
        <taxon>Entomophthoromycotina</taxon>
        <taxon>Entomophthoromycetes</taxon>
        <taxon>Entomophthorales</taxon>
        <taxon>Ancylistaceae</taxon>
        <taxon>Conidiobolus</taxon>
    </lineage>
</organism>
<keyword evidence="2" id="KW-0012">Acyltransferase</keyword>
<dbReference type="PROSITE" id="PS51186">
    <property type="entry name" value="GNAT"/>
    <property type="match status" value="1"/>
</dbReference>
<dbReference type="InterPro" id="IPR016181">
    <property type="entry name" value="Acyl_CoA_acyltransferase"/>
</dbReference>
<dbReference type="Gene3D" id="3.40.630.30">
    <property type="match status" value="1"/>
</dbReference>
<dbReference type="CDD" id="cd04301">
    <property type="entry name" value="NAT_SF"/>
    <property type="match status" value="1"/>
</dbReference>
<name>A0A137P0I0_CONC2</name>
<keyword evidence="3" id="KW-1185">Reference proteome</keyword>